<proteinExistence type="predicted"/>
<dbReference type="InterPro" id="IPR056734">
    <property type="entry name" value="NANM"/>
</dbReference>
<evidence type="ECO:0008006" key="5">
    <source>
        <dbReference type="Google" id="ProtNLM"/>
    </source>
</evidence>
<dbReference type="Pfam" id="PF24996">
    <property type="entry name" value="NANM"/>
    <property type="match status" value="2"/>
</dbReference>
<dbReference type="Proteomes" id="UP000185003">
    <property type="component" value="Unassembled WGS sequence"/>
</dbReference>
<gene>
    <name evidence="3" type="ORF">SAMN04488055_1161</name>
</gene>
<dbReference type="InterPro" id="IPR015915">
    <property type="entry name" value="Kelch-typ_b-propeller"/>
</dbReference>
<dbReference type="RefSeq" id="WP_074240470.1">
    <property type="nucleotide sequence ID" value="NZ_FSRA01000001.1"/>
</dbReference>
<organism evidence="3 4">
    <name type="scientific">Chitinophaga niabensis</name>
    <dbReference type="NCBI Taxonomy" id="536979"/>
    <lineage>
        <taxon>Bacteria</taxon>
        <taxon>Pseudomonadati</taxon>
        <taxon>Bacteroidota</taxon>
        <taxon>Chitinophagia</taxon>
        <taxon>Chitinophagales</taxon>
        <taxon>Chitinophagaceae</taxon>
        <taxon>Chitinophaga</taxon>
    </lineage>
</organism>
<reference evidence="3 4" key="1">
    <citation type="submission" date="2016-11" db="EMBL/GenBank/DDBJ databases">
        <authorList>
            <person name="Jaros S."/>
            <person name="Januszkiewicz K."/>
            <person name="Wedrychowicz H."/>
        </authorList>
    </citation>
    <scope>NUCLEOTIDE SEQUENCE [LARGE SCALE GENOMIC DNA]</scope>
    <source>
        <strain evidence="3 4">DSM 24787</strain>
    </source>
</reference>
<evidence type="ECO:0000256" key="1">
    <source>
        <dbReference type="ARBA" id="ARBA00022441"/>
    </source>
</evidence>
<dbReference type="AlphaFoldDB" id="A0A1N6DXS7"/>
<accession>A0A1N6DXS7</accession>
<dbReference type="Gene3D" id="2.120.10.80">
    <property type="entry name" value="Kelch-type beta propeller"/>
    <property type="match status" value="2"/>
</dbReference>
<dbReference type="OrthoDB" id="9803597at2"/>
<evidence type="ECO:0000256" key="2">
    <source>
        <dbReference type="ARBA" id="ARBA00022737"/>
    </source>
</evidence>
<name>A0A1N6DXS7_9BACT</name>
<evidence type="ECO:0000313" key="4">
    <source>
        <dbReference type="Proteomes" id="UP000185003"/>
    </source>
</evidence>
<evidence type="ECO:0000313" key="3">
    <source>
        <dbReference type="EMBL" id="SIN75598.1"/>
    </source>
</evidence>
<keyword evidence="4" id="KW-1185">Reference proteome</keyword>
<protein>
    <recommendedName>
        <fullName evidence="5">N-acetylneuraminic acid mutarotase</fullName>
    </recommendedName>
</protein>
<dbReference type="STRING" id="536979.SAMN04488055_1161"/>
<sequence>MAIETLEENYLTWQDSLPSIPDPVGFAGSFAGVSNGTLLVAGGANFPDGGTPWTGSKKVWHQHIFALEKPGGEWKTAGILPHALGYGATVTWKDACILIGGSSEQGHHAEVWMLKYIDGRIACTALPSLPKTIANTSGVLIGDVIYVAGGTETPDALQTEKNCWVLDLAAEHKAWKVLPPWPGPSRMLAVTGTLDGNFYLFSGAELENGVRNYLRDAYEYSPEHGWKKLANLPSATVAAPSPAFDLMIFGGDNGAATAQRDQHPGFSRQILNYNTHTDTWSVRGQLPAAPPVTTTLTVWNGNVVIPGGEVKPTIRTTKVLTGIVKQH</sequence>
<keyword evidence="2" id="KW-0677">Repeat</keyword>
<keyword evidence="1" id="KW-0880">Kelch repeat</keyword>
<dbReference type="InterPro" id="IPR051746">
    <property type="entry name" value="Kelch_domain_containing_8"/>
</dbReference>
<dbReference type="PANTHER" id="PTHR46260:SF3">
    <property type="entry name" value="RING-TYPE DOMAIN-CONTAINING PROTEIN"/>
    <property type="match status" value="1"/>
</dbReference>
<dbReference type="SUPFAM" id="SSF117281">
    <property type="entry name" value="Kelch motif"/>
    <property type="match status" value="1"/>
</dbReference>
<dbReference type="EMBL" id="FSRA01000001">
    <property type="protein sequence ID" value="SIN75598.1"/>
    <property type="molecule type" value="Genomic_DNA"/>
</dbReference>
<dbReference type="PANTHER" id="PTHR46260">
    <property type="entry name" value="RING-TYPE DOMAIN-CONTAINING PROTEIN"/>
    <property type="match status" value="1"/>
</dbReference>